<dbReference type="NCBIfam" id="NF037995">
    <property type="entry name" value="TRAP_S1"/>
    <property type="match status" value="1"/>
</dbReference>
<dbReference type="Pfam" id="PF03480">
    <property type="entry name" value="DctP"/>
    <property type="match status" value="1"/>
</dbReference>
<evidence type="ECO:0000256" key="1">
    <source>
        <dbReference type="ARBA" id="ARBA00022729"/>
    </source>
</evidence>
<dbReference type="EMBL" id="PDPS01000042">
    <property type="protein sequence ID" value="PID55851.1"/>
    <property type="molecule type" value="Genomic_DNA"/>
</dbReference>
<comment type="caution">
    <text evidence="2">The sequence shown here is derived from an EMBL/GenBank/DDBJ whole genome shotgun (WGS) entry which is preliminary data.</text>
</comment>
<dbReference type="PANTHER" id="PTHR33376:SF18">
    <property type="entry name" value="2,3-DIKETO-L-GULONATE-BINDING PERIPLASMIC PROTEIN YIAO"/>
    <property type="match status" value="1"/>
</dbReference>
<dbReference type="CDD" id="cd13679">
    <property type="entry name" value="PBP2_TRAP_YiaO_like"/>
    <property type="match status" value="1"/>
</dbReference>
<accession>A0A2G6E268</accession>
<reference evidence="2 3" key="1">
    <citation type="submission" date="2017-10" db="EMBL/GenBank/DDBJ databases">
        <title>Novel microbial diversity and functional potential in the marine mammal oral microbiome.</title>
        <authorList>
            <person name="Dudek N.K."/>
            <person name="Sun C.L."/>
            <person name="Burstein D."/>
            <person name="Kantor R.S."/>
            <person name="Aliaga Goltsman D.S."/>
            <person name="Bik E.M."/>
            <person name="Thomas B.C."/>
            <person name="Banfield J.F."/>
            <person name="Relman D.A."/>
        </authorList>
    </citation>
    <scope>NUCLEOTIDE SEQUENCE [LARGE SCALE GENOMIC DNA]</scope>
    <source>
        <strain evidence="2">DOLZORAL124_49_17</strain>
    </source>
</reference>
<dbReference type="InterPro" id="IPR004682">
    <property type="entry name" value="TRAP_DctP"/>
</dbReference>
<dbReference type="InterPro" id="IPR038404">
    <property type="entry name" value="TRAP_DctP_sf"/>
</dbReference>
<evidence type="ECO:0000313" key="3">
    <source>
        <dbReference type="Proteomes" id="UP000229740"/>
    </source>
</evidence>
<dbReference type="Gene3D" id="3.40.190.170">
    <property type="entry name" value="Bacterial extracellular solute-binding protein, family 7"/>
    <property type="match status" value="1"/>
</dbReference>
<dbReference type="Proteomes" id="UP000229740">
    <property type="component" value="Unassembled WGS sequence"/>
</dbReference>
<dbReference type="PANTHER" id="PTHR33376">
    <property type="match status" value="1"/>
</dbReference>
<sequence>MKLTQAVVFVACLLVVGTLFLGTNGGAQETVLSFGHYGAPTDTATKAAEHFAELVEERTNGQLTITLHPGNELGNSPTQLQGVRIGTIDLVMVGNPYLTAFAPELNVLDLPFLFTSCEHAYNVLDGAAGRRLLDTLEKYQLKGLAFWEIGFRNISNSSRPIHSPEDLKGLKIRTTPNPAHVLAFKLLGANPTPMPFAELYMALQTKTVDGQENPVHHIYASRLHEVQNYLSLTNHAYTVAPLVMNLAKFQSLTAENQKILVEAALESAKYERELNSSLNGESLAKMKAEGIEVVEEPDIEAFRSLVIEPVWKAYVEEYGSDILDEINKD</sequence>
<dbReference type="NCBIfam" id="TIGR00787">
    <property type="entry name" value="dctP"/>
    <property type="match status" value="1"/>
</dbReference>
<dbReference type="GO" id="GO:0055085">
    <property type="term" value="P:transmembrane transport"/>
    <property type="evidence" value="ECO:0007669"/>
    <property type="project" value="InterPro"/>
</dbReference>
<evidence type="ECO:0008006" key="4">
    <source>
        <dbReference type="Google" id="ProtNLM"/>
    </source>
</evidence>
<dbReference type="PIRSF" id="PIRSF006470">
    <property type="entry name" value="DctB"/>
    <property type="match status" value="1"/>
</dbReference>
<organism evidence="2 3">
    <name type="scientific">candidate division KSB3 bacterium</name>
    <dbReference type="NCBI Taxonomy" id="2044937"/>
    <lineage>
        <taxon>Bacteria</taxon>
        <taxon>candidate division KSB3</taxon>
    </lineage>
</organism>
<gene>
    <name evidence="2" type="ORF">CSB45_14165</name>
</gene>
<name>A0A2G6E268_9BACT</name>
<evidence type="ECO:0000313" key="2">
    <source>
        <dbReference type="EMBL" id="PID55851.1"/>
    </source>
</evidence>
<dbReference type="GO" id="GO:0030288">
    <property type="term" value="C:outer membrane-bounded periplasmic space"/>
    <property type="evidence" value="ECO:0007669"/>
    <property type="project" value="InterPro"/>
</dbReference>
<dbReference type="AlphaFoldDB" id="A0A2G6E268"/>
<dbReference type="InterPro" id="IPR018389">
    <property type="entry name" value="DctP_fam"/>
</dbReference>
<dbReference type="GO" id="GO:0030246">
    <property type="term" value="F:carbohydrate binding"/>
    <property type="evidence" value="ECO:0007669"/>
    <property type="project" value="TreeGrafter"/>
</dbReference>
<protein>
    <recommendedName>
        <fullName evidence="4">ABC transporter substrate-binding protein</fullName>
    </recommendedName>
</protein>
<proteinExistence type="predicted"/>
<keyword evidence="1" id="KW-0732">Signal</keyword>